<comment type="subcellular location">
    <subcellularLocation>
        <location evidence="1">Membrane</location>
        <topology evidence="1">Multi-pass membrane protein</topology>
    </subcellularLocation>
</comment>
<dbReference type="GO" id="GO:0006629">
    <property type="term" value="P:lipid metabolic process"/>
    <property type="evidence" value="ECO:0007669"/>
    <property type="project" value="UniProtKB-ARBA"/>
</dbReference>
<dbReference type="GO" id="GO:0042392">
    <property type="term" value="F:sphingosine-1-phosphate phosphatase activity"/>
    <property type="evidence" value="ECO:0007669"/>
    <property type="project" value="TreeGrafter"/>
</dbReference>
<dbReference type="STRING" id="45286.A0A0X8HUU4"/>
<organism evidence="8 9">
    <name type="scientific">Eremothecium sinecaudum</name>
    <dbReference type="NCBI Taxonomy" id="45286"/>
    <lineage>
        <taxon>Eukaryota</taxon>
        <taxon>Fungi</taxon>
        <taxon>Dikarya</taxon>
        <taxon>Ascomycota</taxon>
        <taxon>Saccharomycotina</taxon>
        <taxon>Saccharomycetes</taxon>
        <taxon>Saccharomycetales</taxon>
        <taxon>Saccharomycetaceae</taxon>
        <taxon>Eremothecium</taxon>
    </lineage>
</organism>
<evidence type="ECO:0000259" key="7">
    <source>
        <dbReference type="SMART" id="SM00014"/>
    </source>
</evidence>
<feature type="transmembrane region" description="Helical" evidence="6">
    <location>
        <begin position="135"/>
        <end position="156"/>
    </location>
</feature>
<name>A0A0X8HUU4_9SACH</name>
<evidence type="ECO:0000256" key="5">
    <source>
        <dbReference type="ARBA" id="ARBA00023136"/>
    </source>
</evidence>
<evidence type="ECO:0000256" key="2">
    <source>
        <dbReference type="ARBA" id="ARBA00022692"/>
    </source>
</evidence>
<proteinExistence type="predicted"/>
<feature type="transmembrane region" description="Helical" evidence="6">
    <location>
        <begin position="32"/>
        <end position="52"/>
    </location>
</feature>
<keyword evidence="4 6" id="KW-1133">Transmembrane helix</keyword>
<evidence type="ECO:0000313" key="9">
    <source>
        <dbReference type="Proteomes" id="UP000243052"/>
    </source>
</evidence>
<dbReference type="OrthoDB" id="302705at2759"/>
<keyword evidence="2 6" id="KW-0812">Transmembrane</keyword>
<dbReference type="PANTHER" id="PTHR14969">
    <property type="entry name" value="SPHINGOSINE-1-PHOSPHATE PHOSPHOHYDROLASE"/>
    <property type="match status" value="1"/>
</dbReference>
<keyword evidence="5 6" id="KW-0472">Membrane</keyword>
<dbReference type="CDD" id="cd03382">
    <property type="entry name" value="PAP2_dolichyldiphosphatase"/>
    <property type="match status" value="1"/>
</dbReference>
<dbReference type="Proteomes" id="UP000243052">
    <property type="component" value="Chromosome vi"/>
</dbReference>
<dbReference type="EMBL" id="CP014246">
    <property type="protein sequence ID" value="AMD21834.1"/>
    <property type="molecule type" value="Genomic_DNA"/>
</dbReference>
<protein>
    <submittedName>
        <fullName evidence="8">HFL022Wp</fullName>
    </submittedName>
</protein>
<reference evidence="8 9" key="1">
    <citation type="submission" date="2016-01" db="EMBL/GenBank/DDBJ databases">
        <title>Genome sequence of the yeast Holleya sinecauda.</title>
        <authorList>
            <person name="Dietrich F.S."/>
        </authorList>
    </citation>
    <scope>NUCLEOTIDE SEQUENCE [LARGE SCALE GENOMIC DNA]</scope>
    <source>
        <strain evidence="8 9">ATCC 58844</strain>
    </source>
</reference>
<evidence type="ECO:0000313" key="8">
    <source>
        <dbReference type="EMBL" id="AMD21834.1"/>
    </source>
</evidence>
<dbReference type="Pfam" id="PF01569">
    <property type="entry name" value="PAP2"/>
    <property type="match status" value="1"/>
</dbReference>
<sequence>MMVGNQILPMENLIPFDDTYVLYDPTDPISYFSCYFSLLPIAILIFYFSWFVTTREVEPAFIAVGHIINDVLNNIAKNVIKEPRPYNFGTFQRDTLRSGFGMPSAHSQFMGFFAIYLGLRIWLQWAGLKYRRKVMASVALVLATLSVASSRVYLGYHNVSQVSVGVVLGMLLGSNYFICVGFLRNSGISDWILSWPICRWLLIKDSTFYSSTTLRDEYEAYWKRRNAKYNNVDKEE</sequence>
<feature type="transmembrane region" description="Helical" evidence="6">
    <location>
        <begin position="162"/>
        <end position="183"/>
    </location>
</feature>
<dbReference type="PANTHER" id="PTHR14969:SF59">
    <property type="entry name" value="DOLICHYLDIPHOSPHATASE"/>
    <property type="match status" value="1"/>
</dbReference>
<dbReference type="InterPro" id="IPR039667">
    <property type="entry name" value="Dolichyldiphosphatase_PAP2"/>
</dbReference>
<dbReference type="SUPFAM" id="SSF48317">
    <property type="entry name" value="Acid phosphatase/Vanadium-dependent haloperoxidase"/>
    <property type="match status" value="1"/>
</dbReference>
<dbReference type="InterPro" id="IPR000326">
    <property type="entry name" value="PAP2/HPO"/>
</dbReference>
<feature type="domain" description="Phosphatidic acid phosphatase type 2/haloperoxidase" evidence="7">
    <location>
        <begin position="59"/>
        <end position="177"/>
    </location>
</feature>
<dbReference type="UniPathway" id="UPA00378"/>
<accession>A0A0X8HUU4</accession>
<dbReference type="GeneID" id="28725145"/>
<evidence type="ECO:0000256" key="4">
    <source>
        <dbReference type="ARBA" id="ARBA00022989"/>
    </source>
</evidence>
<evidence type="ECO:0000256" key="1">
    <source>
        <dbReference type="ARBA" id="ARBA00004141"/>
    </source>
</evidence>
<keyword evidence="3" id="KW-0378">Hydrolase</keyword>
<dbReference type="AlphaFoldDB" id="A0A0X8HUU4"/>
<dbReference type="Gene3D" id="1.20.144.10">
    <property type="entry name" value="Phosphatidic acid phosphatase type 2/haloperoxidase"/>
    <property type="match status" value="1"/>
</dbReference>
<evidence type="ECO:0000256" key="3">
    <source>
        <dbReference type="ARBA" id="ARBA00022801"/>
    </source>
</evidence>
<dbReference type="GO" id="GO:0016020">
    <property type="term" value="C:membrane"/>
    <property type="evidence" value="ECO:0007669"/>
    <property type="project" value="UniProtKB-SubCell"/>
</dbReference>
<gene>
    <name evidence="8" type="ORF">AW171_hschr63811</name>
</gene>
<dbReference type="SMART" id="SM00014">
    <property type="entry name" value="acidPPc"/>
    <property type="match status" value="1"/>
</dbReference>
<keyword evidence="9" id="KW-1185">Reference proteome</keyword>
<evidence type="ECO:0000256" key="6">
    <source>
        <dbReference type="SAM" id="Phobius"/>
    </source>
</evidence>
<dbReference type="InterPro" id="IPR036938">
    <property type="entry name" value="PAP2/HPO_sf"/>
</dbReference>
<dbReference type="RefSeq" id="XP_017988830.1">
    <property type="nucleotide sequence ID" value="XM_018133044.1"/>
</dbReference>